<organism evidence="1 2">
    <name type="scientific">Mesorhizobium qingshengii</name>
    <dbReference type="NCBI Taxonomy" id="1165689"/>
    <lineage>
        <taxon>Bacteria</taxon>
        <taxon>Pseudomonadati</taxon>
        <taxon>Pseudomonadota</taxon>
        <taxon>Alphaproteobacteria</taxon>
        <taxon>Hyphomicrobiales</taxon>
        <taxon>Phyllobacteriaceae</taxon>
        <taxon>Mesorhizobium</taxon>
    </lineage>
</organism>
<feature type="non-terminal residue" evidence="1">
    <location>
        <position position="1"/>
    </location>
</feature>
<name>A0A1G5ZYB5_9HYPH</name>
<gene>
    <name evidence="1" type="ORF">SAMN02927914_06677</name>
</gene>
<dbReference type="AlphaFoldDB" id="A0A1G5ZYB5"/>
<evidence type="ECO:0000313" key="1">
    <source>
        <dbReference type="EMBL" id="SDA99692.1"/>
    </source>
</evidence>
<dbReference type="EMBL" id="FMXM01000053">
    <property type="protein sequence ID" value="SDA99692.1"/>
    <property type="molecule type" value="Genomic_DNA"/>
</dbReference>
<dbReference type="Proteomes" id="UP000198588">
    <property type="component" value="Unassembled WGS sequence"/>
</dbReference>
<sequence>HVFCSFLALVLSKELRRLCRAKGLTPEWQPLLRDLDRLQEATIEKDGRIVTTRTHVTGQVGNVFKAAGIALPHNLDEQLA</sequence>
<evidence type="ECO:0000313" key="2">
    <source>
        <dbReference type="Proteomes" id="UP000198588"/>
    </source>
</evidence>
<reference evidence="1 2" key="1">
    <citation type="submission" date="2016-10" db="EMBL/GenBank/DDBJ databases">
        <authorList>
            <person name="de Groot N.N."/>
        </authorList>
    </citation>
    <scope>NUCLEOTIDE SEQUENCE [LARGE SCALE GENOMIC DNA]</scope>
    <source>
        <strain evidence="1 2">CGMCC 1.12097</strain>
    </source>
</reference>
<protein>
    <submittedName>
        <fullName evidence="1">Uncharacterized protein</fullName>
    </submittedName>
</protein>
<proteinExistence type="predicted"/>
<accession>A0A1G5ZYB5</accession>